<sequence>MARTVSKTGALAYHRDYLTYLSQSLPVYRQVELFLYLRDSGGREGEFRAGFESAFPACVPFLPPFPDTTQFVGPEDTSLTWDNEPPDYDMSIGEDIPF</sequence>
<organism evidence="2 3">
    <name type="scientific">Gemmata massiliana</name>
    <dbReference type="NCBI Taxonomy" id="1210884"/>
    <lineage>
        <taxon>Bacteria</taxon>
        <taxon>Pseudomonadati</taxon>
        <taxon>Planctomycetota</taxon>
        <taxon>Planctomycetia</taxon>
        <taxon>Gemmatales</taxon>
        <taxon>Gemmataceae</taxon>
        <taxon>Gemmata</taxon>
    </lineage>
</organism>
<feature type="region of interest" description="Disordered" evidence="1">
    <location>
        <begin position="73"/>
        <end position="98"/>
    </location>
</feature>
<evidence type="ECO:0000256" key="1">
    <source>
        <dbReference type="SAM" id="MobiDB-lite"/>
    </source>
</evidence>
<proteinExistence type="predicted"/>
<dbReference type="Proteomes" id="UP000464178">
    <property type="component" value="Chromosome"/>
</dbReference>
<dbReference type="EMBL" id="LR593886">
    <property type="protein sequence ID" value="VTR94296.1"/>
    <property type="molecule type" value="Genomic_DNA"/>
</dbReference>
<keyword evidence="3" id="KW-1185">Reference proteome</keyword>
<evidence type="ECO:0000313" key="2">
    <source>
        <dbReference type="EMBL" id="VTR94296.1"/>
    </source>
</evidence>
<dbReference type="AlphaFoldDB" id="A0A6P2D130"/>
<accession>A0A6P2D130</accession>
<dbReference type="KEGG" id="gms:SOIL9_34180"/>
<name>A0A6P2D130_9BACT</name>
<protein>
    <submittedName>
        <fullName evidence="2">Uncharacterized protein</fullName>
    </submittedName>
</protein>
<reference evidence="2 3" key="1">
    <citation type="submission" date="2019-05" db="EMBL/GenBank/DDBJ databases">
        <authorList>
            <consortium name="Science for Life Laboratories"/>
        </authorList>
    </citation>
    <scope>NUCLEOTIDE SEQUENCE [LARGE SCALE GENOMIC DNA]</scope>
    <source>
        <strain evidence="2">Soil9</strain>
    </source>
</reference>
<evidence type="ECO:0000313" key="3">
    <source>
        <dbReference type="Proteomes" id="UP000464178"/>
    </source>
</evidence>
<gene>
    <name evidence="2" type="ORF">SOIL9_34180</name>
</gene>